<evidence type="ECO:0000313" key="2">
    <source>
        <dbReference type="Proteomes" id="UP001175228"/>
    </source>
</evidence>
<sequence>MRIGSSFLIAGLSPRSLIASSIVNLVASSLRRFLIWSFGTRRVSCKKLLTSSISATAPLRLLISFEMYLSMPITNANKDGGGLTFAKSTAYPRR</sequence>
<dbReference type="AlphaFoldDB" id="A0AA39QI21"/>
<accession>A0AA39QI21</accession>
<reference evidence="1" key="1">
    <citation type="submission" date="2023-06" db="EMBL/GenBank/DDBJ databases">
        <authorList>
            <consortium name="Lawrence Berkeley National Laboratory"/>
            <person name="Ahrendt S."/>
            <person name="Sahu N."/>
            <person name="Indic B."/>
            <person name="Wong-Bajracharya J."/>
            <person name="Merenyi Z."/>
            <person name="Ke H.-M."/>
            <person name="Monk M."/>
            <person name="Kocsube S."/>
            <person name="Drula E."/>
            <person name="Lipzen A."/>
            <person name="Balint B."/>
            <person name="Henrissat B."/>
            <person name="Andreopoulos B."/>
            <person name="Martin F.M."/>
            <person name="Harder C.B."/>
            <person name="Rigling D."/>
            <person name="Ford K.L."/>
            <person name="Foster G.D."/>
            <person name="Pangilinan J."/>
            <person name="Papanicolaou A."/>
            <person name="Barry K."/>
            <person name="LaButti K."/>
            <person name="Viragh M."/>
            <person name="Koriabine M."/>
            <person name="Yan M."/>
            <person name="Riley R."/>
            <person name="Champramary S."/>
            <person name="Plett K.L."/>
            <person name="Tsai I.J."/>
            <person name="Slot J."/>
            <person name="Sipos G."/>
            <person name="Plett J."/>
            <person name="Nagy L.G."/>
            <person name="Grigoriev I.V."/>
        </authorList>
    </citation>
    <scope>NUCLEOTIDE SEQUENCE</scope>
    <source>
        <strain evidence="1">HWK02</strain>
    </source>
</reference>
<dbReference type="Proteomes" id="UP001175228">
    <property type="component" value="Unassembled WGS sequence"/>
</dbReference>
<gene>
    <name evidence="1" type="ORF">EDD18DRAFT_1139861</name>
</gene>
<protein>
    <submittedName>
        <fullName evidence="1">Uncharacterized protein</fullName>
    </submittedName>
</protein>
<organism evidence="1 2">
    <name type="scientific">Armillaria luteobubalina</name>
    <dbReference type="NCBI Taxonomy" id="153913"/>
    <lineage>
        <taxon>Eukaryota</taxon>
        <taxon>Fungi</taxon>
        <taxon>Dikarya</taxon>
        <taxon>Basidiomycota</taxon>
        <taxon>Agaricomycotina</taxon>
        <taxon>Agaricomycetes</taxon>
        <taxon>Agaricomycetidae</taxon>
        <taxon>Agaricales</taxon>
        <taxon>Marasmiineae</taxon>
        <taxon>Physalacriaceae</taxon>
        <taxon>Armillaria</taxon>
    </lineage>
</organism>
<comment type="caution">
    <text evidence="1">The sequence shown here is derived from an EMBL/GenBank/DDBJ whole genome shotgun (WGS) entry which is preliminary data.</text>
</comment>
<keyword evidence="2" id="KW-1185">Reference proteome</keyword>
<proteinExistence type="predicted"/>
<name>A0AA39QI21_9AGAR</name>
<dbReference type="EMBL" id="JAUEPU010000005">
    <property type="protein sequence ID" value="KAK0502236.1"/>
    <property type="molecule type" value="Genomic_DNA"/>
</dbReference>
<evidence type="ECO:0000313" key="1">
    <source>
        <dbReference type="EMBL" id="KAK0502236.1"/>
    </source>
</evidence>